<reference evidence="2 3" key="1">
    <citation type="submission" date="2020-03" db="EMBL/GenBank/DDBJ databases">
        <title>Dissostichus mawsoni Genome sequencing and assembly.</title>
        <authorList>
            <person name="Park H."/>
        </authorList>
    </citation>
    <scope>NUCLEOTIDE SEQUENCE [LARGE SCALE GENOMIC DNA]</scope>
    <source>
        <strain evidence="2">DM0001</strain>
        <tissue evidence="2">Muscle</tissue>
    </source>
</reference>
<dbReference type="EMBL" id="JAAKFY010000021">
    <property type="protein sequence ID" value="KAF3839044.1"/>
    <property type="molecule type" value="Genomic_DNA"/>
</dbReference>
<keyword evidence="3" id="KW-1185">Reference proteome</keyword>
<name>A0A7J5XPM2_DISMA</name>
<sequence>MKTLIDYRLQKPFPVSMTTRAPYQIKAVSQEHPGHHNPAQCPPVDSASAPWWPSRFSQW</sequence>
<evidence type="ECO:0000313" key="2">
    <source>
        <dbReference type="EMBL" id="KAF3839044.1"/>
    </source>
</evidence>
<proteinExistence type="predicted"/>
<evidence type="ECO:0000256" key="1">
    <source>
        <dbReference type="SAM" id="MobiDB-lite"/>
    </source>
</evidence>
<accession>A0A7J5XPM2</accession>
<protein>
    <submittedName>
        <fullName evidence="2">Uncharacterized protein</fullName>
    </submittedName>
</protein>
<comment type="caution">
    <text evidence="2">The sequence shown here is derived from an EMBL/GenBank/DDBJ whole genome shotgun (WGS) entry which is preliminary data.</text>
</comment>
<dbReference type="AlphaFoldDB" id="A0A7J5XPM2"/>
<gene>
    <name evidence="2" type="ORF">F7725_017761</name>
</gene>
<evidence type="ECO:0000313" key="3">
    <source>
        <dbReference type="Proteomes" id="UP000518266"/>
    </source>
</evidence>
<feature type="region of interest" description="Disordered" evidence="1">
    <location>
        <begin position="30"/>
        <end position="59"/>
    </location>
</feature>
<dbReference type="Proteomes" id="UP000518266">
    <property type="component" value="Unassembled WGS sequence"/>
</dbReference>
<organism evidence="2 3">
    <name type="scientific">Dissostichus mawsoni</name>
    <name type="common">Antarctic cod</name>
    <dbReference type="NCBI Taxonomy" id="36200"/>
    <lineage>
        <taxon>Eukaryota</taxon>
        <taxon>Metazoa</taxon>
        <taxon>Chordata</taxon>
        <taxon>Craniata</taxon>
        <taxon>Vertebrata</taxon>
        <taxon>Euteleostomi</taxon>
        <taxon>Actinopterygii</taxon>
        <taxon>Neopterygii</taxon>
        <taxon>Teleostei</taxon>
        <taxon>Neoteleostei</taxon>
        <taxon>Acanthomorphata</taxon>
        <taxon>Eupercaria</taxon>
        <taxon>Perciformes</taxon>
        <taxon>Notothenioidei</taxon>
        <taxon>Nototheniidae</taxon>
        <taxon>Dissostichus</taxon>
    </lineage>
</organism>